<evidence type="ECO:0000313" key="2">
    <source>
        <dbReference type="EMBL" id="TGY67971.1"/>
    </source>
</evidence>
<dbReference type="PATRIC" id="fig|1235788.3.peg.3767"/>
<evidence type="ECO:0000313" key="1">
    <source>
        <dbReference type="EMBL" id="EOS09562.1"/>
    </source>
</evidence>
<evidence type="ECO:0000313" key="3">
    <source>
        <dbReference type="Proteomes" id="UP000014200"/>
    </source>
</evidence>
<keyword evidence="3" id="KW-1185">Reference proteome</keyword>
<proteinExistence type="predicted"/>
<dbReference type="EMBL" id="SRYJ01000048">
    <property type="protein sequence ID" value="TGY67971.1"/>
    <property type="molecule type" value="Genomic_DNA"/>
</dbReference>
<name>R9HZY7_9BACT</name>
<dbReference type="Proteomes" id="UP000014200">
    <property type="component" value="Unassembled WGS sequence"/>
</dbReference>
<dbReference type="AlphaFoldDB" id="R9HZY7"/>
<gene>
    <name evidence="1" type="ORF">C802_03675</name>
    <name evidence="2" type="ORF">E5339_17965</name>
</gene>
<dbReference type="GeneID" id="82154305"/>
<dbReference type="InterPro" id="IPR025342">
    <property type="entry name" value="DUF4248"/>
</dbReference>
<dbReference type="STRING" id="1235788.C802_03675"/>
<organism evidence="1 3">
    <name type="scientific">Phocaeicola sartorii</name>
    <dbReference type="NCBI Taxonomy" id="671267"/>
    <lineage>
        <taxon>Bacteria</taxon>
        <taxon>Pseudomonadati</taxon>
        <taxon>Bacteroidota</taxon>
        <taxon>Bacteroidia</taxon>
        <taxon>Bacteroidales</taxon>
        <taxon>Bacteroidaceae</taxon>
        <taxon>Phocaeicola</taxon>
    </lineage>
</organism>
<accession>R9HZY7</accession>
<evidence type="ECO:0000313" key="4">
    <source>
        <dbReference type="Proteomes" id="UP000310760"/>
    </source>
</evidence>
<comment type="caution">
    <text evidence="1">The sequence shown here is derived from an EMBL/GenBank/DDBJ whole genome shotgun (WGS) entry which is preliminary data.</text>
</comment>
<protein>
    <submittedName>
        <fullName evidence="2">DUF4248 domain-containing protein</fullName>
    </submittedName>
</protein>
<dbReference type="OrthoDB" id="1094633at2"/>
<dbReference type="Pfam" id="PF14053">
    <property type="entry name" value="DUF4248"/>
    <property type="match status" value="1"/>
</dbReference>
<reference evidence="1 3" key="1">
    <citation type="submission" date="2013-04" db="EMBL/GenBank/DDBJ databases">
        <title>The Genome Sequence of Bacteroides massiliensis dnLKV3.</title>
        <authorList>
            <consortium name="The Broad Institute Genomics Platform"/>
            <consortium name="The Broad Institute Genome Sequencing Center for Infectious Disease"/>
            <person name="Earl A."/>
            <person name="Xavier R."/>
            <person name="Kuhn K."/>
            <person name="Stappenbeck T."/>
            <person name="Walker B."/>
            <person name="Young S."/>
            <person name="Zeng Q."/>
            <person name="Gargeya S."/>
            <person name="Fitzgerald M."/>
            <person name="Haas B."/>
            <person name="Abouelleil A."/>
            <person name="Allen A.W."/>
            <person name="Alvarado L."/>
            <person name="Arachchi H.M."/>
            <person name="Berlin A.M."/>
            <person name="Chapman S.B."/>
            <person name="Gainer-Dewar J."/>
            <person name="Goldberg J."/>
            <person name="Griggs A."/>
            <person name="Gujja S."/>
            <person name="Hansen M."/>
            <person name="Howarth C."/>
            <person name="Imamovic A."/>
            <person name="Ireland A."/>
            <person name="Larimer J."/>
            <person name="McCowan C."/>
            <person name="Murphy C."/>
            <person name="Pearson M."/>
            <person name="Poon T.W."/>
            <person name="Priest M."/>
            <person name="Roberts A."/>
            <person name="Saif S."/>
            <person name="Shea T."/>
            <person name="Sisk P."/>
            <person name="Sykes S."/>
            <person name="Wortman J."/>
            <person name="Nusbaum C."/>
            <person name="Birren B."/>
        </authorList>
    </citation>
    <scope>NUCLEOTIDE SEQUENCE [LARGE SCALE GENOMIC DNA]</scope>
    <source>
        <strain evidence="1">DnLKV3</strain>
        <strain evidence="3">dnLKV3</strain>
    </source>
</reference>
<reference evidence="2 4" key="2">
    <citation type="submission" date="2019-04" db="EMBL/GenBank/DDBJ databases">
        <title>Microbes associate with the intestines of laboratory mice.</title>
        <authorList>
            <person name="Navarre W."/>
            <person name="Wong E."/>
            <person name="Huang K."/>
            <person name="Tropini C."/>
            <person name="Ng K."/>
            <person name="Yu B."/>
        </authorList>
    </citation>
    <scope>NUCLEOTIDE SEQUENCE [LARGE SCALE GENOMIC DNA]</scope>
    <source>
        <strain evidence="2 4">NM22_B1</strain>
    </source>
</reference>
<dbReference type="RefSeq" id="WP_016277950.1">
    <property type="nucleotide sequence ID" value="NZ_CAKOCL010000035.1"/>
</dbReference>
<sequence length="79" mass="9239">MNTKETLTEEWPLRPYYKRDLAIAYAPDITPASALNRLALWIHHNAALHEALLLAGYQVRQRMFTSLQVELIFRYLGRP</sequence>
<dbReference type="Proteomes" id="UP000310760">
    <property type="component" value="Unassembled WGS sequence"/>
</dbReference>
<dbReference type="EMBL" id="ASSP01000022">
    <property type="protein sequence ID" value="EOS09562.1"/>
    <property type="molecule type" value="Genomic_DNA"/>
</dbReference>
<dbReference type="HOGENOM" id="CLU_152545_2_0_10"/>